<dbReference type="InterPro" id="IPR037523">
    <property type="entry name" value="VOC_core"/>
</dbReference>
<dbReference type="InterPro" id="IPR029068">
    <property type="entry name" value="Glyas_Bleomycin-R_OHBP_Dase"/>
</dbReference>
<feature type="domain" description="VOC" evidence="1">
    <location>
        <begin position="1"/>
        <end position="124"/>
    </location>
</feature>
<dbReference type="Proteomes" id="UP000001887">
    <property type="component" value="Chromosome"/>
</dbReference>
<name>D2QWG8_PIRSD</name>
<dbReference type="SUPFAM" id="SSF54593">
    <property type="entry name" value="Glyoxalase/Bleomycin resistance protein/Dihydroxybiphenyl dioxygenase"/>
    <property type="match status" value="1"/>
</dbReference>
<dbReference type="EMBL" id="CP001848">
    <property type="protein sequence ID" value="ADB17771.1"/>
    <property type="molecule type" value="Genomic_DNA"/>
</dbReference>
<reference evidence="2 3" key="1">
    <citation type="journal article" date="2009" name="Stand. Genomic Sci.">
        <title>Complete genome sequence of Pirellula staleyi type strain (ATCC 27377).</title>
        <authorList>
            <person name="Clum A."/>
            <person name="Tindall B.J."/>
            <person name="Sikorski J."/>
            <person name="Ivanova N."/>
            <person name="Mavrommatis K."/>
            <person name="Lucas S."/>
            <person name="Glavina del Rio T."/>
            <person name="Nolan M."/>
            <person name="Chen F."/>
            <person name="Tice H."/>
            <person name="Pitluck S."/>
            <person name="Cheng J.F."/>
            <person name="Chertkov O."/>
            <person name="Brettin T."/>
            <person name="Han C."/>
            <person name="Detter J.C."/>
            <person name="Kuske C."/>
            <person name="Bruce D."/>
            <person name="Goodwin L."/>
            <person name="Ovchinikova G."/>
            <person name="Pati A."/>
            <person name="Mikhailova N."/>
            <person name="Chen A."/>
            <person name="Palaniappan K."/>
            <person name="Land M."/>
            <person name="Hauser L."/>
            <person name="Chang Y.J."/>
            <person name="Jeffries C.D."/>
            <person name="Chain P."/>
            <person name="Rohde M."/>
            <person name="Goker M."/>
            <person name="Bristow J."/>
            <person name="Eisen J.A."/>
            <person name="Markowitz V."/>
            <person name="Hugenholtz P."/>
            <person name="Kyrpides N.C."/>
            <person name="Klenk H.P."/>
            <person name="Lapidus A."/>
        </authorList>
    </citation>
    <scope>NUCLEOTIDE SEQUENCE [LARGE SCALE GENOMIC DNA]</scope>
    <source>
        <strain evidence="3">ATCC 27377 / DSM 6068 / ICPB 4128</strain>
    </source>
</reference>
<dbReference type="OrthoDB" id="66829at2"/>
<gene>
    <name evidence="2" type="ordered locus">Psta_3107</name>
</gene>
<dbReference type="Pfam" id="PF00903">
    <property type="entry name" value="Glyoxalase"/>
    <property type="match status" value="1"/>
</dbReference>
<dbReference type="AlphaFoldDB" id="D2QWG8"/>
<dbReference type="KEGG" id="psl:Psta_3107"/>
<organism evidence="2 3">
    <name type="scientific">Pirellula staleyi (strain ATCC 27377 / DSM 6068 / ICPB 4128)</name>
    <name type="common">Pirella staleyi</name>
    <dbReference type="NCBI Taxonomy" id="530564"/>
    <lineage>
        <taxon>Bacteria</taxon>
        <taxon>Pseudomonadati</taxon>
        <taxon>Planctomycetota</taxon>
        <taxon>Planctomycetia</taxon>
        <taxon>Pirellulales</taxon>
        <taxon>Pirellulaceae</taxon>
        <taxon>Pirellula</taxon>
    </lineage>
</organism>
<evidence type="ECO:0000313" key="2">
    <source>
        <dbReference type="EMBL" id="ADB17771.1"/>
    </source>
</evidence>
<protein>
    <submittedName>
        <fullName evidence="2">Glyoxalase/bleomycin resistance protein/dioxygenase</fullName>
    </submittedName>
</protein>
<dbReference type="eggNOG" id="COG0346">
    <property type="taxonomic scope" value="Bacteria"/>
</dbReference>
<dbReference type="InterPro" id="IPR004360">
    <property type="entry name" value="Glyas_Fos-R_dOase_dom"/>
</dbReference>
<dbReference type="HOGENOM" id="CLU_046006_13_1_0"/>
<proteinExistence type="predicted"/>
<accession>D2QWG8</accession>
<dbReference type="STRING" id="530564.Psta_3107"/>
<dbReference type="Gene3D" id="3.30.720.120">
    <property type="match status" value="1"/>
</dbReference>
<dbReference type="PROSITE" id="PS51819">
    <property type="entry name" value="VOC"/>
    <property type="match status" value="1"/>
</dbReference>
<dbReference type="GO" id="GO:0051213">
    <property type="term" value="F:dioxygenase activity"/>
    <property type="evidence" value="ECO:0007669"/>
    <property type="project" value="UniProtKB-KW"/>
</dbReference>
<keyword evidence="2" id="KW-0223">Dioxygenase</keyword>
<evidence type="ECO:0000313" key="3">
    <source>
        <dbReference type="Proteomes" id="UP000001887"/>
    </source>
</evidence>
<sequence length="141" mass="15616">MDLVDAYPIIVTDKLGACRDFYAKWFGLEVIFESSWFVYLARQGARPWSIAFMAPEHPSAPPGPEPFSGHGVCLELQTADATAEFQKLSAAGAPIRYALTDEPFGQRRFGLFDPAGLWIDVVEQIEPAAGFWDKYMIGPAN</sequence>
<keyword evidence="3" id="KW-1185">Reference proteome</keyword>
<dbReference type="Gene3D" id="3.30.720.110">
    <property type="match status" value="1"/>
</dbReference>
<keyword evidence="2" id="KW-0560">Oxidoreductase</keyword>
<evidence type="ECO:0000259" key="1">
    <source>
        <dbReference type="PROSITE" id="PS51819"/>
    </source>
</evidence>